<keyword evidence="1" id="KW-0863">Zinc-finger</keyword>
<evidence type="ECO:0000313" key="4">
    <source>
        <dbReference type="EMBL" id="KAK7684054.1"/>
    </source>
</evidence>
<evidence type="ECO:0000256" key="1">
    <source>
        <dbReference type="PROSITE-ProRule" id="PRU00042"/>
    </source>
</evidence>
<dbReference type="EMBL" id="JASBNA010000027">
    <property type="protein sequence ID" value="KAK7684054.1"/>
    <property type="molecule type" value="Genomic_DNA"/>
</dbReference>
<evidence type="ECO:0000313" key="5">
    <source>
        <dbReference type="Proteomes" id="UP001385951"/>
    </source>
</evidence>
<keyword evidence="5" id="KW-1185">Reference proteome</keyword>
<evidence type="ECO:0000259" key="3">
    <source>
        <dbReference type="PROSITE" id="PS50157"/>
    </source>
</evidence>
<dbReference type="SMART" id="SM00355">
    <property type="entry name" value="ZnF_C2H2"/>
    <property type="match status" value="2"/>
</dbReference>
<dbReference type="InterPro" id="IPR013087">
    <property type="entry name" value="Znf_C2H2_type"/>
</dbReference>
<feature type="region of interest" description="Disordered" evidence="2">
    <location>
        <begin position="28"/>
        <end position="54"/>
    </location>
</feature>
<keyword evidence="1" id="KW-0862">Zinc</keyword>
<evidence type="ECO:0000256" key="2">
    <source>
        <dbReference type="SAM" id="MobiDB-lite"/>
    </source>
</evidence>
<protein>
    <recommendedName>
        <fullName evidence="3">C2H2-type domain-containing protein</fullName>
    </recommendedName>
</protein>
<feature type="compositionally biased region" description="Polar residues" evidence="2">
    <location>
        <begin position="28"/>
        <end position="39"/>
    </location>
</feature>
<organism evidence="4 5">
    <name type="scientific">Cerrena zonata</name>
    <dbReference type="NCBI Taxonomy" id="2478898"/>
    <lineage>
        <taxon>Eukaryota</taxon>
        <taxon>Fungi</taxon>
        <taxon>Dikarya</taxon>
        <taxon>Basidiomycota</taxon>
        <taxon>Agaricomycotina</taxon>
        <taxon>Agaricomycetes</taxon>
        <taxon>Polyporales</taxon>
        <taxon>Cerrenaceae</taxon>
        <taxon>Cerrena</taxon>
    </lineage>
</organism>
<name>A0AAW0G0Z0_9APHY</name>
<feature type="domain" description="C2H2-type" evidence="3">
    <location>
        <begin position="194"/>
        <end position="230"/>
    </location>
</feature>
<keyword evidence="1" id="KW-0479">Metal-binding</keyword>
<dbReference type="Proteomes" id="UP001385951">
    <property type="component" value="Unassembled WGS sequence"/>
</dbReference>
<gene>
    <name evidence="4" type="ORF">QCA50_012696</name>
</gene>
<dbReference type="AlphaFoldDB" id="A0AAW0G0Z0"/>
<dbReference type="Gene3D" id="3.30.160.60">
    <property type="entry name" value="Classic Zinc Finger"/>
    <property type="match status" value="1"/>
</dbReference>
<proteinExistence type="predicted"/>
<accession>A0AAW0G0Z0</accession>
<reference evidence="4 5" key="1">
    <citation type="submission" date="2022-09" db="EMBL/GenBank/DDBJ databases">
        <authorList>
            <person name="Palmer J.M."/>
        </authorList>
    </citation>
    <scope>NUCLEOTIDE SEQUENCE [LARGE SCALE GENOMIC DNA]</scope>
    <source>
        <strain evidence="4 5">DSM 7382</strain>
    </source>
</reference>
<dbReference type="GO" id="GO:0008270">
    <property type="term" value="F:zinc ion binding"/>
    <property type="evidence" value="ECO:0007669"/>
    <property type="project" value="UniProtKB-KW"/>
</dbReference>
<dbReference type="PROSITE" id="PS50157">
    <property type="entry name" value="ZINC_FINGER_C2H2_2"/>
    <property type="match status" value="1"/>
</dbReference>
<sequence length="276" mass="31240">MTSLAVIPPLKRTITDIMDEELYHLPSSPLNVQSTSNNAGAAGVNRSDSPKPASLFHVEEDFSDDDDDEDDFFNDDNEFDDFIMNSQYEYLPQDDQQYQTQQPPQQPPQQEPEIKPWDMYIKDNLMNGGFIDDFGVNKEEVVDGNPKEILSPPPLTNLNINDHKHEEEDDDDQMMVDDTPMKTAAEISANNPNHQCDKINPSTGKPCNKQFSRPYDLIRHQETIHALKKKIFRCVICEGRLNGGDGNGKQKTFSRGDALSRHIKVKHGLGVGKYYG</sequence>
<comment type="caution">
    <text evidence="4">The sequence shown here is derived from an EMBL/GenBank/DDBJ whole genome shotgun (WGS) entry which is preliminary data.</text>
</comment>